<dbReference type="EMBL" id="NIDE01000005">
    <property type="protein sequence ID" value="OWK42036.1"/>
    <property type="molecule type" value="Genomic_DNA"/>
</dbReference>
<comment type="caution">
    <text evidence="2">The sequence shown here is derived from an EMBL/GenBank/DDBJ whole genome shotgun (WGS) entry which is preliminary data.</text>
</comment>
<gene>
    <name evidence="2" type="ORF">FRUB_04114</name>
</gene>
<evidence type="ECO:0000313" key="2">
    <source>
        <dbReference type="EMBL" id="OWK42036.1"/>
    </source>
</evidence>
<evidence type="ECO:0000256" key="1">
    <source>
        <dbReference type="SAM" id="SignalP"/>
    </source>
</evidence>
<keyword evidence="3" id="KW-1185">Reference proteome</keyword>
<feature type="chain" id="PRO_5012556199" evidence="1">
    <location>
        <begin position="21"/>
        <end position="69"/>
    </location>
</feature>
<dbReference type="AlphaFoldDB" id="A0A225DWI9"/>
<accession>A0A225DWI9</accession>
<name>A0A225DWI9_9BACT</name>
<evidence type="ECO:0000313" key="3">
    <source>
        <dbReference type="Proteomes" id="UP000214646"/>
    </source>
</evidence>
<keyword evidence="1" id="KW-0732">Signal</keyword>
<reference evidence="3" key="1">
    <citation type="submission" date="2017-06" db="EMBL/GenBank/DDBJ databases">
        <title>Genome analysis of Fimbriiglobus ruber SP5, the first member of the order Planctomycetales with confirmed chitinolytic capability.</title>
        <authorList>
            <person name="Ravin N.V."/>
            <person name="Rakitin A.L."/>
            <person name="Ivanova A.A."/>
            <person name="Beletsky A.V."/>
            <person name="Kulichevskaya I.S."/>
            <person name="Mardanov A.V."/>
            <person name="Dedysh S.N."/>
        </authorList>
    </citation>
    <scope>NUCLEOTIDE SEQUENCE [LARGE SCALE GENOMIC DNA]</scope>
    <source>
        <strain evidence="3">SP5</strain>
    </source>
</reference>
<dbReference type="Proteomes" id="UP000214646">
    <property type="component" value="Unassembled WGS sequence"/>
</dbReference>
<organism evidence="2 3">
    <name type="scientific">Fimbriiglobus ruber</name>
    <dbReference type="NCBI Taxonomy" id="1908690"/>
    <lineage>
        <taxon>Bacteria</taxon>
        <taxon>Pseudomonadati</taxon>
        <taxon>Planctomycetota</taxon>
        <taxon>Planctomycetia</taxon>
        <taxon>Gemmatales</taxon>
        <taxon>Gemmataceae</taxon>
        <taxon>Fimbriiglobus</taxon>
    </lineage>
</organism>
<proteinExistence type="predicted"/>
<feature type="signal peptide" evidence="1">
    <location>
        <begin position="1"/>
        <end position="20"/>
    </location>
</feature>
<protein>
    <submittedName>
        <fullName evidence="2">Uncharacterized protein</fullName>
    </submittedName>
</protein>
<sequence>MHGWMSSLFMMALVGLAVSAFPPAEYGQPVHLYRLVRGIPGCTSGKWTCLSRIDHGKRTVFMAHVEGRP</sequence>